<name>A0A913Z3H9_PATMI</name>
<evidence type="ECO:0000313" key="2">
    <source>
        <dbReference type="Proteomes" id="UP000887568"/>
    </source>
</evidence>
<dbReference type="SUPFAM" id="SSF52540">
    <property type="entry name" value="P-loop containing nucleoside triphosphate hydrolases"/>
    <property type="match status" value="1"/>
</dbReference>
<dbReference type="Gene3D" id="3.40.50.300">
    <property type="entry name" value="P-loop containing nucleotide triphosphate hydrolases"/>
    <property type="match status" value="1"/>
</dbReference>
<evidence type="ECO:0008006" key="3">
    <source>
        <dbReference type="Google" id="ProtNLM"/>
    </source>
</evidence>
<dbReference type="AlphaFoldDB" id="A0A913Z3H9"/>
<protein>
    <recommendedName>
        <fullName evidence="3">Sulfotransferase family protein</fullName>
    </recommendedName>
</protein>
<organism evidence="1 2">
    <name type="scientific">Patiria miniata</name>
    <name type="common">Bat star</name>
    <name type="synonym">Asterina miniata</name>
    <dbReference type="NCBI Taxonomy" id="46514"/>
    <lineage>
        <taxon>Eukaryota</taxon>
        <taxon>Metazoa</taxon>
        <taxon>Echinodermata</taxon>
        <taxon>Eleutherozoa</taxon>
        <taxon>Asterozoa</taxon>
        <taxon>Asteroidea</taxon>
        <taxon>Valvatacea</taxon>
        <taxon>Valvatida</taxon>
        <taxon>Asterinidae</taxon>
        <taxon>Patiria</taxon>
    </lineage>
</organism>
<dbReference type="EnsemblMetazoa" id="XM_038189638.1">
    <property type="protein sequence ID" value="XP_038045566.1"/>
    <property type="gene ID" value="LOC119720103"/>
</dbReference>
<sequence length="315" mass="36051">MKTKPTSKKMATSEKAPSSENQVRLLIWTVPRSLSTVLSKCLSFVENTKVFFEMYESIFIAPGVKTEDEMANMSEEEQKFLLAVREKAHGISAGVDASQCTFQGVKEQLEEAHTGKKFIFSKDMAYAVMDRLESIPKGFRHLFLIRHPLKVFPSWKRSFLPLVPYMSLADDYRLDDLPQKYFPKGFGYKEVYELFEHVKKELDPEAIIIDADDLLKDPKGILSAVFNDIGLPFDEKILNWEAGDAVIEQWIIPRLYVQVDQLVGFYKNALDSTCFLKPKPLPDRSSLSPDLLPFVDASMPYYQKMYSQRLSASKS</sequence>
<dbReference type="GeneID" id="119720103"/>
<dbReference type="Proteomes" id="UP000887568">
    <property type="component" value="Unplaced"/>
</dbReference>
<accession>A0A913Z3H9</accession>
<dbReference type="Pfam" id="PF19798">
    <property type="entry name" value="Sulfotransfer_5"/>
    <property type="match status" value="1"/>
</dbReference>
<reference evidence="1" key="1">
    <citation type="submission" date="2022-11" db="UniProtKB">
        <authorList>
            <consortium name="EnsemblMetazoa"/>
        </authorList>
    </citation>
    <scope>IDENTIFICATION</scope>
</reference>
<keyword evidence="2" id="KW-1185">Reference proteome</keyword>
<proteinExistence type="predicted"/>
<dbReference type="RefSeq" id="XP_038045566.1">
    <property type="nucleotide sequence ID" value="XM_038189638.1"/>
</dbReference>
<dbReference type="OMA" id="FESSEFR"/>
<dbReference type="OrthoDB" id="10047557at2759"/>
<dbReference type="PANTHER" id="PTHR48312">
    <property type="match status" value="1"/>
</dbReference>
<dbReference type="InterPro" id="IPR027417">
    <property type="entry name" value="P-loop_NTPase"/>
</dbReference>
<dbReference type="PANTHER" id="PTHR48312:SF1">
    <property type="entry name" value="SULFOTRANSFERASE"/>
    <property type="match status" value="1"/>
</dbReference>
<evidence type="ECO:0000313" key="1">
    <source>
        <dbReference type="EnsemblMetazoa" id="XP_038045566.1"/>
    </source>
</evidence>